<keyword evidence="2" id="KW-0812">Transmembrane</keyword>
<proteinExistence type="predicted"/>
<feature type="coiled-coil region" evidence="1">
    <location>
        <begin position="96"/>
        <end position="141"/>
    </location>
</feature>
<sequence>MKLSPSDKALLITVFGASFLVLVFFFLGVKQYQGEIAEEFIEIPVITQNLEEPEEETKTPVQQRTRISNRAYNSSELSKALQEEDEIRKAIAQRQQSSVENLNERTNNQLNALQEAREAALEEKKKEVQAAIEAREDARGIKKKSAYRQSTVSYNLVGRTAIALPNPVYTCDAFGKVVINITVNDKGVIVKKAFNKNASTSANGCLIDQAMKYLNRAYFDKGTKATQLGSVTFDFQG</sequence>
<keyword evidence="4" id="KW-1185">Reference proteome</keyword>
<dbReference type="Proteomes" id="UP001595878">
    <property type="component" value="Unassembled WGS sequence"/>
</dbReference>
<reference evidence="4" key="1">
    <citation type="journal article" date="2019" name="Int. J. Syst. Evol. Microbiol.">
        <title>The Global Catalogue of Microorganisms (GCM) 10K type strain sequencing project: providing services to taxonomists for standard genome sequencing and annotation.</title>
        <authorList>
            <consortium name="The Broad Institute Genomics Platform"/>
            <consortium name="The Broad Institute Genome Sequencing Center for Infectious Disease"/>
            <person name="Wu L."/>
            <person name="Ma J."/>
        </authorList>
    </citation>
    <scope>NUCLEOTIDE SEQUENCE [LARGE SCALE GENOMIC DNA]</scope>
    <source>
        <strain evidence="4">CGMCC 4.7427</strain>
    </source>
</reference>
<protein>
    <recommendedName>
        <fullName evidence="5">TonB family protein</fullName>
    </recommendedName>
</protein>
<accession>A0ABV9L5F0</accession>
<keyword evidence="1" id="KW-0175">Coiled coil</keyword>
<evidence type="ECO:0000256" key="1">
    <source>
        <dbReference type="SAM" id="Coils"/>
    </source>
</evidence>
<dbReference type="RefSeq" id="WP_380031502.1">
    <property type="nucleotide sequence ID" value="NZ_JBHSHB010000007.1"/>
</dbReference>
<comment type="caution">
    <text evidence="3">The sequence shown here is derived from an EMBL/GenBank/DDBJ whole genome shotgun (WGS) entry which is preliminary data.</text>
</comment>
<feature type="transmembrane region" description="Helical" evidence="2">
    <location>
        <begin position="9"/>
        <end position="29"/>
    </location>
</feature>
<gene>
    <name evidence="3" type="ORF">ACFO5T_01625</name>
</gene>
<keyword evidence="2" id="KW-1133">Transmembrane helix</keyword>
<evidence type="ECO:0000256" key="2">
    <source>
        <dbReference type="SAM" id="Phobius"/>
    </source>
</evidence>
<dbReference type="EMBL" id="JBHSHB010000007">
    <property type="protein sequence ID" value="MFC4689118.1"/>
    <property type="molecule type" value="Genomic_DNA"/>
</dbReference>
<organism evidence="3 4">
    <name type="scientific">Dokdonia genika</name>
    <dbReference type="NCBI Taxonomy" id="308113"/>
    <lineage>
        <taxon>Bacteria</taxon>
        <taxon>Pseudomonadati</taxon>
        <taxon>Bacteroidota</taxon>
        <taxon>Flavobacteriia</taxon>
        <taxon>Flavobacteriales</taxon>
        <taxon>Flavobacteriaceae</taxon>
        <taxon>Dokdonia</taxon>
    </lineage>
</organism>
<name>A0ABV9L5F0_9FLAO</name>
<evidence type="ECO:0000313" key="4">
    <source>
        <dbReference type="Proteomes" id="UP001595878"/>
    </source>
</evidence>
<evidence type="ECO:0008006" key="5">
    <source>
        <dbReference type="Google" id="ProtNLM"/>
    </source>
</evidence>
<evidence type="ECO:0000313" key="3">
    <source>
        <dbReference type="EMBL" id="MFC4689118.1"/>
    </source>
</evidence>
<keyword evidence="2" id="KW-0472">Membrane</keyword>